<dbReference type="InterPro" id="IPR000847">
    <property type="entry name" value="LysR_HTH_N"/>
</dbReference>
<dbReference type="SUPFAM" id="SSF46785">
    <property type="entry name" value="Winged helix' DNA-binding domain"/>
    <property type="match status" value="1"/>
</dbReference>
<dbReference type="Pfam" id="PF00126">
    <property type="entry name" value="HTH_1"/>
    <property type="match status" value="1"/>
</dbReference>
<keyword evidence="7" id="KW-1185">Reference proteome</keyword>
<proteinExistence type="inferred from homology"/>
<evidence type="ECO:0000259" key="5">
    <source>
        <dbReference type="PROSITE" id="PS50931"/>
    </source>
</evidence>
<evidence type="ECO:0000256" key="3">
    <source>
        <dbReference type="ARBA" id="ARBA00023125"/>
    </source>
</evidence>
<name>A0A4R9JXS0_9LEPT</name>
<evidence type="ECO:0000256" key="2">
    <source>
        <dbReference type="ARBA" id="ARBA00023015"/>
    </source>
</evidence>
<gene>
    <name evidence="6" type="ORF">EHQ58_15475</name>
</gene>
<evidence type="ECO:0000313" key="6">
    <source>
        <dbReference type="EMBL" id="TGL56985.1"/>
    </source>
</evidence>
<dbReference type="AlphaFoldDB" id="A0A4R9JXS0"/>
<dbReference type="OrthoDB" id="9803714at2"/>
<dbReference type="InterPro" id="IPR005119">
    <property type="entry name" value="LysR_subst-bd"/>
</dbReference>
<protein>
    <submittedName>
        <fullName evidence="6">LysR family transcriptional regulator</fullName>
    </submittedName>
</protein>
<dbReference type="InterPro" id="IPR036390">
    <property type="entry name" value="WH_DNA-bd_sf"/>
</dbReference>
<keyword evidence="3" id="KW-0238">DNA-binding</keyword>
<feature type="domain" description="HTH lysR-type" evidence="5">
    <location>
        <begin position="1"/>
        <end position="58"/>
    </location>
</feature>
<dbReference type="GO" id="GO:0000976">
    <property type="term" value="F:transcription cis-regulatory region binding"/>
    <property type="evidence" value="ECO:0007669"/>
    <property type="project" value="TreeGrafter"/>
</dbReference>
<dbReference type="PRINTS" id="PR00039">
    <property type="entry name" value="HTHLYSR"/>
</dbReference>
<organism evidence="6 7">
    <name type="scientific">Leptospira ognonensis</name>
    <dbReference type="NCBI Taxonomy" id="2484945"/>
    <lineage>
        <taxon>Bacteria</taxon>
        <taxon>Pseudomonadati</taxon>
        <taxon>Spirochaetota</taxon>
        <taxon>Spirochaetia</taxon>
        <taxon>Leptospirales</taxon>
        <taxon>Leptospiraceae</taxon>
        <taxon>Leptospira</taxon>
    </lineage>
</organism>
<dbReference type="CDD" id="cd05466">
    <property type="entry name" value="PBP2_LTTR_substrate"/>
    <property type="match status" value="1"/>
</dbReference>
<dbReference type="Proteomes" id="UP000297693">
    <property type="component" value="Unassembled WGS sequence"/>
</dbReference>
<dbReference type="FunFam" id="1.10.10.10:FF:000001">
    <property type="entry name" value="LysR family transcriptional regulator"/>
    <property type="match status" value="1"/>
</dbReference>
<keyword evidence="4" id="KW-0804">Transcription</keyword>
<sequence>MEFKQIRTFLEITEAGTFQKAARSLGLSQPALSRQIFLLEKELKVSLMTRGPKNIRLTNEGEKLLVYSKRLKELWEEIHEAMDERGKSISGSYSISAGGTVSAWILPKILIHFKKKFPKVKLSVREGDNLDTRESLLRGDVDIAILTSPVSIPGIIVRDFLEDKIVPVVPRNHRILLNSKNLYKQMEKESFIFYHPASSMQIIINKKLKSLKRKFTASVGMELRSVESVLKSIEAGLGIGFLSKFSIPSNLSAIPILELEMERSFKLCYRKNSRPGISLLAEEVIQITNTLYRQNERG</sequence>
<dbReference type="RefSeq" id="WP_135624821.1">
    <property type="nucleotide sequence ID" value="NZ_RQGD01000042.1"/>
</dbReference>
<keyword evidence="2" id="KW-0805">Transcription regulation</keyword>
<reference evidence="6" key="1">
    <citation type="journal article" date="2019" name="PLoS Negl. Trop. Dis.">
        <title>Revisiting the worldwide diversity of Leptospira species in the environment.</title>
        <authorList>
            <person name="Vincent A.T."/>
            <person name="Schiettekatte O."/>
            <person name="Bourhy P."/>
            <person name="Veyrier F.J."/>
            <person name="Picardeau M."/>
        </authorList>
    </citation>
    <scope>NUCLEOTIDE SEQUENCE [LARGE SCALE GENOMIC DNA]</scope>
    <source>
        <strain evidence="6">201702476</strain>
    </source>
</reference>
<dbReference type="PROSITE" id="PS50931">
    <property type="entry name" value="HTH_LYSR"/>
    <property type="match status" value="1"/>
</dbReference>
<dbReference type="EMBL" id="RQGD01000042">
    <property type="protein sequence ID" value="TGL56985.1"/>
    <property type="molecule type" value="Genomic_DNA"/>
</dbReference>
<dbReference type="Pfam" id="PF03466">
    <property type="entry name" value="LysR_substrate"/>
    <property type="match status" value="1"/>
</dbReference>
<comment type="similarity">
    <text evidence="1">Belongs to the LysR transcriptional regulatory family.</text>
</comment>
<dbReference type="SUPFAM" id="SSF53850">
    <property type="entry name" value="Periplasmic binding protein-like II"/>
    <property type="match status" value="1"/>
</dbReference>
<dbReference type="Gene3D" id="3.40.190.290">
    <property type="match status" value="1"/>
</dbReference>
<dbReference type="PANTHER" id="PTHR30126">
    <property type="entry name" value="HTH-TYPE TRANSCRIPTIONAL REGULATOR"/>
    <property type="match status" value="1"/>
</dbReference>
<dbReference type="PANTHER" id="PTHR30126:SF40">
    <property type="entry name" value="HTH-TYPE TRANSCRIPTIONAL REGULATOR GLTR"/>
    <property type="match status" value="1"/>
</dbReference>
<dbReference type="Gene3D" id="1.10.10.10">
    <property type="entry name" value="Winged helix-like DNA-binding domain superfamily/Winged helix DNA-binding domain"/>
    <property type="match status" value="1"/>
</dbReference>
<evidence type="ECO:0000313" key="7">
    <source>
        <dbReference type="Proteomes" id="UP000297693"/>
    </source>
</evidence>
<evidence type="ECO:0000256" key="4">
    <source>
        <dbReference type="ARBA" id="ARBA00023163"/>
    </source>
</evidence>
<comment type="caution">
    <text evidence="6">The sequence shown here is derived from an EMBL/GenBank/DDBJ whole genome shotgun (WGS) entry which is preliminary data.</text>
</comment>
<dbReference type="InterPro" id="IPR036388">
    <property type="entry name" value="WH-like_DNA-bd_sf"/>
</dbReference>
<dbReference type="GO" id="GO:0003700">
    <property type="term" value="F:DNA-binding transcription factor activity"/>
    <property type="evidence" value="ECO:0007669"/>
    <property type="project" value="InterPro"/>
</dbReference>
<evidence type="ECO:0000256" key="1">
    <source>
        <dbReference type="ARBA" id="ARBA00009437"/>
    </source>
</evidence>
<accession>A0A4R9JXS0</accession>